<organism evidence="2 3">
    <name type="scientific">Emticicia aquatilis</name>
    <dbReference type="NCBI Taxonomy" id="1537369"/>
    <lineage>
        <taxon>Bacteria</taxon>
        <taxon>Pseudomonadati</taxon>
        <taxon>Bacteroidota</taxon>
        <taxon>Cytophagia</taxon>
        <taxon>Cytophagales</taxon>
        <taxon>Leadbetterellaceae</taxon>
        <taxon>Emticicia</taxon>
    </lineage>
</organism>
<name>A0A916YF83_9BACT</name>
<dbReference type="EMBL" id="BMKK01000001">
    <property type="protein sequence ID" value="GGD43114.1"/>
    <property type="molecule type" value="Genomic_DNA"/>
</dbReference>
<evidence type="ECO:0000313" key="3">
    <source>
        <dbReference type="Proteomes" id="UP000609064"/>
    </source>
</evidence>
<accession>A0A916YF83</accession>
<comment type="caution">
    <text evidence="2">The sequence shown here is derived from an EMBL/GenBank/DDBJ whole genome shotgun (WGS) entry which is preliminary data.</text>
</comment>
<evidence type="ECO:0000313" key="2">
    <source>
        <dbReference type="EMBL" id="GGD43114.1"/>
    </source>
</evidence>
<feature type="region of interest" description="Disordered" evidence="1">
    <location>
        <begin position="55"/>
        <end position="76"/>
    </location>
</feature>
<sequence length="135" mass="15243">MTMILYFSKPTPFKKLQYCKNSRKYATPTAVKAKFKSDKFRNVFSTKNRAITAKKSPKNGRIRVSSTQRAIPTSTKNSRRKAINGFNLNVNIRLFVGQVCNKFYEQKSVTICDGTSASSACQDGLEISFINNLKL</sequence>
<dbReference type="AlphaFoldDB" id="A0A916YF83"/>
<reference evidence="2" key="2">
    <citation type="submission" date="2020-09" db="EMBL/GenBank/DDBJ databases">
        <authorList>
            <person name="Sun Q."/>
            <person name="Zhou Y."/>
        </authorList>
    </citation>
    <scope>NUCLEOTIDE SEQUENCE</scope>
    <source>
        <strain evidence="2">CGMCC 1.15958</strain>
    </source>
</reference>
<feature type="compositionally biased region" description="Polar residues" evidence="1">
    <location>
        <begin position="64"/>
        <end position="76"/>
    </location>
</feature>
<dbReference type="Proteomes" id="UP000609064">
    <property type="component" value="Unassembled WGS sequence"/>
</dbReference>
<gene>
    <name evidence="2" type="ORF">GCM10011514_03790</name>
</gene>
<keyword evidence="3" id="KW-1185">Reference proteome</keyword>
<reference evidence="2" key="1">
    <citation type="journal article" date="2014" name="Int. J. Syst. Evol. Microbiol.">
        <title>Complete genome sequence of Corynebacterium casei LMG S-19264T (=DSM 44701T), isolated from a smear-ripened cheese.</title>
        <authorList>
            <consortium name="US DOE Joint Genome Institute (JGI-PGF)"/>
            <person name="Walter F."/>
            <person name="Albersmeier A."/>
            <person name="Kalinowski J."/>
            <person name="Ruckert C."/>
        </authorList>
    </citation>
    <scope>NUCLEOTIDE SEQUENCE</scope>
    <source>
        <strain evidence="2">CGMCC 1.15958</strain>
    </source>
</reference>
<evidence type="ECO:0000256" key="1">
    <source>
        <dbReference type="SAM" id="MobiDB-lite"/>
    </source>
</evidence>
<proteinExistence type="predicted"/>
<protein>
    <submittedName>
        <fullName evidence="2">Uncharacterized protein</fullName>
    </submittedName>
</protein>